<accession>A0A857MKF0</accession>
<reference evidence="2" key="1">
    <citation type="journal article" date="2021" name="Nat. Microbiol.">
        <title>Cocultivation of an ultrasmall environmental parasitic bacterium with lytic ability against bacteria associated with wastewater foams.</title>
        <authorList>
            <person name="Batinovic S."/>
            <person name="Rose J.J.A."/>
            <person name="Ratcliffe J."/>
            <person name="Seviour R.J."/>
            <person name="Petrovski S."/>
        </authorList>
    </citation>
    <scope>NUCLEOTIDE SEQUENCE</scope>
    <source>
        <strain evidence="2">JR1</strain>
    </source>
</reference>
<evidence type="ECO:0000313" key="3">
    <source>
        <dbReference type="Proteomes" id="UP001059824"/>
    </source>
</evidence>
<protein>
    <submittedName>
        <fullName evidence="2">Uncharacterized protein</fullName>
    </submittedName>
</protein>
<dbReference type="RefSeq" id="WP_260762803.1">
    <property type="nucleotide sequence ID" value="NZ_CP045921.1"/>
</dbReference>
<evidence type="ECO:0000313" key="2">
    <source>
        <dbReference type="EMBL" id="QHN43036.1"/>
    </source>
</evidence>
<evidence type="ECO:0000256" key="1">
    <source>
        <dbReference type="SAM" id="Phobius"/>
    </source>
</evidence>
<sequence>MADKLTAEEKKKYERDWYELSHKNWRAWGSWFSWGSPVGLGLFFIEIAGAIWIIAQVF</sequence>
<dbReference type="KEGG" id="mama:GII36_04230"/>
<keyword evidence="1" id="KW-0812">Transmembrane</keyword>
<name>A0A857MKF0_9BACT</name>
<gene>
    <name evidence="2" type="ORF">GII36_04230</name>
</gene>
<dbReference type="EMBL" id="CP045921">
    <property type="protein sequence ID" value="QHN43036.1"/>
    <property type="molecule type" value="Genomic_DNA"/>
</dbReference>
<keyword evidence="3" id="KW-1185">Reference proteome</keyword>
<feature type="transmembrane region" description="Helical" evidence="1">
    <location>
        <begin position="31"/>
        <end position="55"/>
    </location>
</feature>
<keyword evidence="1" id="KW-0472">Membrane</keyword>
<organism evidence="2 3">
    <name type="scientific">Candidatus Mycosynbacter amalyticus</name>
    <dbReference type="NCBI Taxonomy" id="2665156"/>
    <lineage>
        <taxon>Bacteria</taxon>
        <taxon>Candidatus Saccharimonadota</taxon>
        <taxon>Candidatus Saccharimonadota incertae sedis</taxon>
        <taxon>Candidatus Mycosynbacter</taxon>
    </lineage>
</organism>
<proteinExistence type="predicted"/>
<dbReference type="AlphaFoldDB" id="A0A857MKF0"/>
<dbReference type="Proteomes" id="UP001059824">
    <property type="component" value="Chromosome"/>
</dbReference>
<keyword evidence="1" id="KW-1133">Transmembrane helix</keyword>